<proteinExistence type="predicted"/>
<evidence type="ECO:0000259" key="2">
    <source>
        <dbReference type="Pfam" id="PF12325"/>
    </source>
</evidence>
<keyword evidence="1" id="KW-0175">Coiled coil</keyword>
<dbReference type="OrthoDB" id="74178at2759"/>
<sequence length="141" mass="15568">MSGAGPGSSSVGLMGLGNNATGQAVAIERLNTLVRQLEGQVTFLSEQVRSANRNKDELSDELVRVTMELEEMQKQASRITGLEQELGLLQQRHKAALEMLGEKTEEVQELRADLHDVKEAYRDQISELLGQLELSRQANAH</sequence>
<evidence type="ECO:0000313" key="3">
    <source>
        <dbReference type="EMBL" id="KAF9978505.1"/>
    </source>
</evidence>
<reference evidence="3" key="1">
    <citation type="journal article" date="2020" name="Fungal Divers.">
        <title>Resolving the Mortierellaceae phylogeny through synthesis of multi-gene phylogenetics and phylogenomics.</title>
        <authorList>
            <person name="Vandepol N."/>
            <person name="Liber J."/>
            <person name="Desiro A."/>
            <person name="Na H."/>
            <person name="Kennedy M."/>
            <person name="Barry K."/>
            <person name="Grigoriev I.V."/>
            <person name="Miller A.N."/>
            <person name="O'Donnell K."/>
            <person name="Stajich J.E."/>
            <person name="Bonito G."/>
        </authorList>
    </citation>
    <scope>NUCLEOTIDE SEQUENCE</scope>
    <source>
        <strain evidence="3">MES-2147</strain>
    </source>
</reference>
<dbReference type="GO" id="GO:0005783">
    <property type="term" value="C:endoplasmic reticulum"/>
    <property type="evidence" value="ECO:0007669"/>
    <property type="project" value="TreeGrafter"/>
</dbReference>
<evidence type="ECO:0000313" key="4">
    <source>
        <dbReference type="Proteomes" id="UP000749646"/>
    </source>
</evidence>
<dbReference type="PANTHER" id="PTHR46515:SF1">
    <property type="entry name" value="TATA ELEMENT MODULATORY FACTOR"/>
    <property type="match status" value="1"/>
</dbReference>
<dbReference type="InterPro" id="IPR052602">
    <property type="entry name" value="Growth_transcription_reg"/>
</dbReference>
<protein>
    <recommendedName>
        <fullName evidence="2">TATA element modulatory factor 1 TATA binding domain-containing protein</fullName>
    </recommendedName>
</protein>
<dbReference type="InterPro" id="IPR022091">
    <property type="entry name" value="TMF_TATA-bd"/>
</dbReference>
<dbReference type="PANTHER" id="PTHR46515">
    <property type="entry name" value="TATA ELEMENT MODULATORY FACTOR TMF1"/>
    <property type="match status" value="1"/>
</dbReference>
<dbReference type="AlphaFoldDB" id="A0A9P6M7S6"/>
<comment type="caution">
    <text evidence="3">The sequence shown here is derived from an EMBL/GenBank/DDBJ whole genome shotgun (WGS) entry which is preliminary data.</text>
</comment>
<accession>A0A9P6M7S6</accession>
<evidence type="ECO:0000256" key="1">
    <source>
        <dbReference type="SAM" id="Coils"/>
    </source>
</evidence>
<keyword evidence="4" id="KW-1185">Reference proteome</keyword>
<dbReference type="Proteomes" id="UP000749646">
    <property type="component" value="Unassembled WGS sequence"/>
</dbReference>
<gene>
    <name evidence="3" type="ORF">BGZ65_006984</name>
</gene>
<dbReference type="GO" id="GO:0005794">
    <property type="term" value="C:Golgi apparatus"/>
    <property type="evidence" value="ECO:0007669"/>
    <property type="project" value="TreeGrafter"/>
</dbReference>
<name>A0A9P6M7S6_9FUNG</name>
<dbReference type="Pfam" id="PF12325">
    <property type="entry name" value="TMF_TATA_bd"/>
    <property type="match status" value="1"/>
</dbReference>
<dbReference type="EMBL" id="JAAAHW010004121">
    <property type="protein sequence ID" value="KAF9978505.1"/>
    <property type="molecule type" value="Genomic_DNA"/>
</dbReference>
<organism evidence="3 4">
    <name type="scientific">Modicella reniformis</name>
    <dbReference type="NCBI Taxonomy" id="1440133"/>
    <lineage>
        <taxon>Eukaryota</taxon>
        <taxon>Fungi</taxon>
        <taxon>Fungi incertae sedis</taxon>
        <taxon>Mucoromycota</taxon>
        <taxon>Mortierellomycotina</taxon>
        <taxon>Mortierellomycetes</taxon>
        <taxon>Mortierellales</taxon>
        <taxon>Mortierellaceae</taxon>
        <taxon>Modicella</taxon>
    </lineage>
</organism>
<feature type="coiled-coil region" evidence="1">
    <location>
        <begin position="27"/>
        <end position="127"/>
    </location>
</feature>
<feature type="domain" description="TATA element modulatory factor 1 TATA binding" evidence="2">
    <location>
        <begin position="19"/>
        <end position="128"/>
    </location>
</feature>